<organism evidence="1 2">
    <name type="scientific">Candidatus Komeilibacteria bacterium RIFCSPLOWO2_01_FULL_52_15</name>
    <dbReference type="NCBI Taxonomy" id="1798551"/>
    <lineage>
        <taxon>Bacteria</taxon>
        <taxon>Candidatus Komeiliibacteriota</taxon>
    </lineage>
</organism>
<sequence length="93" mass="10876">MQVSDLQRYILKQTYIRGPRTSRAAFSAFYQKPSDDEVKAITRSIERLIARGLVIGYGRMTAEKMYIETVSITARGRNYVKRMLQLRLPFQKK</sequence>
<comment type="caution">
    <text evidence="1">The sequence shown here is derived from an EMBL/GenBank/DDBJ whole genome shotgun (WGS) entry which is preliminary data.</text>
</comment>
<proteinExistence type="predicted"/>
<name>A0A1G2BR25_9BACT</name>
<reference evidence="1 2" key="1">
    <citation type="journal article" date="2016" name="Nat. Commun.">
        <title>Thousands of microbial genomes shed light on interconnected biogeochemical processes in an aquifer system.</title>
        <authorList>
            <person name="Anantharaman K."/>
            <person name="Brown C.T."/>
            <person name="Hug L.A."/>
            <person name="Sharon I."/>
            <person name="Castelle C.J."/>
            <person name="Probst A.J."/>
            <person name="Thomas B.C."/>
            <person name="Singh A."/>
            <person name="Wilkins M.J."/>
            <person name="Karaoz U."/>
            <person name="Brodie E.L."/>
            <person name="Williams K.H."/>
            <person name="Hubbard S.S."/>
            <person name="Banfield J.F."/>
        </authorList>
    </citation>
    <scope>NUCLEOTIDE SEQUENCE [LARGE SCALE GENOMIC DNA]</scope>
</reference>
<protein>
    <submittedName>
        <fullName evidence="1">Uncharacterized protein</fullName>
    </submittedName>
</protein>
<evidence type="ECO:0000313" key="2">
    <source>
        <dbReference type="Proteomes" id="UP000178248"/>
    </source>
</evidence>
<evidence type="ECO:0000313" key="1">
    <source>
        <dbReference type="EMBL" id="OGY91605.1"/>
    </source>
</evidence>
<dbReference type="AlphaFoldDB" id="A0A1G2BR25"/>
<dbReference type="Proteomes" id="UP000178248">
    <property type="component" value="Unassembled WGS sequence"/>
</dbReference>
<dbReference type="EMBL" id="MHKM01000016">
    <property type="protein sequence ID" value="OGY91605.1"/>
    <property type="molecule type" value="Genomic_DNA"/>
</dbReference>
<accession>A0A1G2BR25</accession>
<gene>
    <name evidence="1" type="ORF">A3B30_01300</name>
</gene>
<dbReference type="STRING" id="1798551.A3B30_01300"/>